<dbReference type="AlphaFoldDB" id="A0A975DFK0"/>
<dbReference type="SUPFAM" id="SSF52833">
    <property type="entry name" value="Thioredoxin-like"/>
    <property type="match status" value="1"/>
</dbReference>
<protein>
    <submittedName>
        <fullName evidence="2">Tetratricopeptide repeat protein</fullName>
    </submittedName>
</protein>
<dbReference type="Pfam" id="PF14559">
    <property type="entry name" value="TPR_19"/>
    <property type="match status" value="1"/>
</dbReference>
<reference evidence="2" key="1">
    <citation type="submission" date="2021-03" db="EMBL/GenBank/DDBJ databases">
        <title>Complete Genome of Pseudoalteromonas xiamenensis STKMTI.2, a new potential marine bacterium producing anti-Vibrio compounds.</title>
        <authorList>
            <person name="Handayani D.P."/>
            <person name="Isnansetyo A."/>
            <person name="Istiqomah I."/>
            <person name="Jumina J."/>
        </authorList>
    </citation>
    <scope>NUCLEOTIDE SEQUENCE</scope>
    <source>
        <strain evidence="2">STKMTI.2</strain>
    </source>
</reference>
<proteinExistence type="predicted"/>
<dbReference type="RefSeq" id="WP_208842548.1">
    <property type="nucleotide sequence ID" value="NZ_CP072133.1"/>
</dbReference>
<dbReference type="InterPro" id="IPR011990">
    <property type="entry name" value="TPR-like_helical_dom_sf"/>
</dbReference>
<dbReference type="Gene3D" id="3.40.30.10">
    <property type="entry name" value="Glutaredoxin"/>
    <property type="match status" value="1"/>
</dbReference>
<dbReference type="PROSITE" id="PS51352">
    <property type="entry name" value="THIOREDOXIN_2"/>
    <property type="match status" value="1"/>
</dbReference>
<evidence type="ECO:0000313" key="2">
    <source>
        <dbReference type="EMBL" id="QTH70921.1"/>
    </source>
</evidence>
<name>A0A975DFK0_9GAMM</name>
<evidence type="ECO:0000313" key="3">
    <source>
        <dbReference type="Proteomes" id="UP000664904"/>
    </source>
</evidence>
<dbReference type="Pfam" id="PF00085">
    <property type="entry name" value="Thioredoxin"/>
    <property type="match status" value="1"/>
</dbReference>
<dbReference type="GO" id="GO:0006950">
    <property type="term" value="P:response to stress"/>
    <property type="evidence" value="ECO:0007669"/>
    <property type="project" value="UniProtKB-ARBA"/>
</dbReference>
<dbReference type="SUPFAM" id="SSF48452">
    <property type="entry name" value="TPR-like"/>
    <property type="match status" value="1"/>
</dbReference>
<feature type="domain" description="Thioredoxin" evidence="1">
    <location>
        <begin position="1"/>
        <end position="112"/>
    </location>
</feature>
<dbReference type="GO" id="GO:0015035">
    <property type="term" value="F:protein-disulfide reductase activity"/>
    <property type="evidence" value="ECO:0007669"/>
    <property type="project" value="TreeGrafter"/>
</dbReference>
<sequence>MTNRISLTPENIQATLSLEDKIILLNFFSAQHPECVQQMQVLETLSAQYHDALVLAVLDCDLQAMLASQLAQQIGLQSLPTTVVLKNGSPLDVISGLKTVDELTRVLAEHLPAPEEMYLVEAQKALAAGDTNKAYELAKQALDAAPQNSKAKLIFADLCIQLNKTKEAKLILDSVAIADQDAYFLNLQNKLIQAEERKVDPRIIALKERVEAEPLNLSLRAELADLLIEQGLTEEALDALLTILKKDMSFGEAKKTFLELIASLPNGDKVAVEYRRRLYSLLY</sequence>
<organism evidence="2 3">
    <name type="scientific">Pseudoalteromonas xiamenensis</name>
    <dbReference type="NCBI Taxonomy" id="882626"/>
    <lineage>
        <taxon>Bacteria</taxon>
        <taxon>Pseudomonadati</taxon>
        <taxon>Pseudomonadota</taxon>
        <taxon>Gammaproteobacteria</taxon>
        <taxon>Alteromonadales</taxon>
        <taxon>Pseudoalteromonadaceae</taxon>
        <taxon>Pseudoalteromonas</taxon>
    </lineage>
</organism>
<evidence type="ECO:0000259" key="1">
    <source>
        <dbReference type="PROSITE" id="PS51352"/>
    </source>
</evidence>
<dbReference type="GO" id="GO:0005737">
    <property type="term" value="C:cytoplasm"/>
    <property type="evidence" value="ECO:0007669"/>
    <property type="project" value="TreeGrafter"/>
</dbReference>
<accession>A0A975DFK0</accession>
<dbReference type="Gene3D" id="1.25.40.10">
    <property type="entry name" value="Tetratricopeptide repeat domain"/>
    <property type="match status" value="2"/>
</dbReference>
<dbReference type="Proteomes" id="UP000664904">
    <property type="component" value="Chromosome"/>
</dbReference>
<dbReference type="PANTHER" id="PTHR45663">
    <property type="entry name" value="GEO12009P1"/>
    <property type="match status" value="1"/>
</dbReference>
<dbReference type="PANTHER" id="PTHR45663:SF11">
    <property type="entry name" value="GEO12009P1"/>
    <property type="match status" value="1"/>
</dbReference>
<gene>
    <name evidence="2" type="ORF">J5O05_13660</name>
</gene>
<dbReference type="Pfam" id="PF14561">
    <property type="entry name" value="TPR_20"/>
    <property type="match status" value="1"/>
</dbReference>
<keyword evidence="3" id="KW-1185">Reference proteome</keyword>
<dbReference type="InterPro" id="IPR036249">
    <property type="entry name" value="Thioredoxin-like_sf"/>
</dbReference>
<dbReference type="InterPro" id="IPR013766">
    <property type="entry name" value="Thioredoxin_domain"/>
</dbReference>
<dbReference type="EMBL" id="CP072133">
    <property type="protein sequence ID" value="QTH70921.1"/>
    <property type="molecule type" value="Genomic_DNA"/>
</dbReference>
<dbReference type="KEGG" id="pxi:J5O05_13660"/>